<protein>
    <submittedName>
        <fullName evidence="6">Uncharacterized protein</fullName>
    </submittedName>
</protein>
<dbReference type="InterPro" id="IPR027417">
    <property type="entry name" value="P-loop_NTPase"/>
</dbReference>
<dbReference type="InterPro" id="IPR002110">
    <property type="entry name" value="Ankyrin_rpt"/>
</dbReference>
<feature type="repeat" description="ANK" evidence="2">
    <location>
        <begin position="559"/>
        <end position="591"/>
    </location>
</feature>
<feature type="domain" description="GPI inositol-deacylase winged helix" evidence="4">
    <location>
        <begin position="360"/>
        <end position="444"/>
    </location>
</feature>
<keyword evidence="2" id="KW-0040">ANK repeat</keyword>
<accession>A0A317SNK7</accession>
<dbReference type="InterPro" id="IPR036770">
    <property type="entry name" value="Ankyrin_rpt-contain_sf"/>
</dbReference>
<evidence type="ECO:0000313" key="7">
    <source>
        <dbReference type="Proteomes" id="UP000246991"/>
    </source>
</evidence>
<evidence type="ECO:0000259" key="4">
    <source>
        <dbReference type="Pfam" id="PF22939"/>
    </source>
</evidence>
<evidence type="ECO:0000256" key="3">
    <source>
        <dbReference type="SAM" id="MobiDB-lite"/>
    </source>
</evidence>
<organism evidence="6 7">
    <name type="scientific">Tuber magnatum</name>
    <name type="common">white Piedmont truffle</name>
    <dbReference type="NCBI Taxonomy" id="42249"/>
    <lineage>
        <taxon>Eukaryota</taxon>
        <taxon>Fungi</taxon>
        <taxon>Dikarya</taxon>
        <taxon>Ascomycota</taxon>
        <taxon>Pezizomycotina</taxon>
        <taxon>Pezizomycetes</taxon>
        <taxon>Pezizales</taxon>
        <taxon>Tuberaceae</taxon>
        <taxon>Tuber</taxon>
    </lineage>
</organism>
<dbReference type="InterPro" id="IPR054471">
    <property type="entry name" value="GPIID_WHD"/>
</dbReference>
<dbReference type="Pfam" id="PF24883">
    <property type="entry name" value="NPHP3_N"/>
    <property type="match status" value="1"/>
</dbReference>
<dbReference type="STRING" id="42249.A0A317SNK7"/>
<dbReference type="PROSITE" id="PS50088">
    <property type="entry name" value="ANK_REPEAT"/>
    <property type="match status" value="1"/>
</dbReference>
<dbReference type="AlphaFoldDB" id="A0A317SNK7"/>
<evidence type="ECO:0000259" key="5">
    <source>
        <dbReference type="Pfam" id="PF24883"/>
    </source>
</evidence>
<name>A0A317SNK7_9PEZI</name>
<feature type="compositionally biased region" description="Polar residues" evidence="3">
    <location>
        <begin position="1"/>
        <end position="17"/>
    </location>
</feature>
<keyword evidence="1" id="KW-0677">Repeat</keyword>
<dbReference type="Pfam" id="PF22939">
    <property type="entry name" value="WHD_GPIID"/>
    <property type="match status" value="1"/>
</dbReference>
<dbReference type="Proteomes" id="UP000246991">
    <property type="component" value="Unassembled WGS sequence"/>
</dbReference>
<dbReference type="Gene3D" id="3.40.50.300">
    <property type="entry name" value="P-loop containing nucleotide triphosphate hydrolases"/>
    <property type="match status" value="1"/>
</dbReference>
<sequence>MGNWLSGTPSEYGSSPQRGGPSLTANSNNQGNYSGNTNSNNSNYNNTININHSDTSPSRKHTEILQCLYTSSYESHRDRVPEPVEGTCTWVTEHQKYLDWSAKKTSGLLWLSADPGCGKSVIASFLVTHLKNQRNAIVCYFFFKDDSNEQKSATFALCAILHQLFSQRTHLCKYAEEAFKTKGAKFTEEVGTLWDILVKVVAQGGCGDVVCVVDALDECEQETLTPLIRHVTRLPGPQTSDTPLKFLVTSRPYHNIERDLGTPPTTIWLKGEDAVNAITADVMRVIDEGIEGLESCWERPGGLGYLRKLLQSSADRTFLWVSLVLGILRDSGDGSPEEFTNIASTAPRDLAELYTKILDKSKYPDKARRILNIVVAAVRPLTLREMKIAFGIRREGGSIKDLGDLPSGFEKTVRNLCGLFVRVIDSKIYLVHQTAREFLIRGSLPGQGNWQYTLCPKDSNFIMADISISYLSQEEFESAPLETDAYGQVSGEAVDHFVQKYGFLDYAAQHWPDHFRDSHDHGMKLFEITQQICETGSKRLLTWLQVYWFNNRWFNPFPKDWTHMMIASMLGQGTVVERLLQEGGDINTQSDIYGSALNIAAMWNDEGMAKRLLEGNAKAYVDGEELDISHVKTPHGLKSLVQN</sequence>
<proteinExistence type="predicted"/>
<feature type="compositionally biased region" description="Low complexity" evidence="3">
    <location>
        <begin position="26"/>
        <end position="51"/>
    </location>
</feature>
<dbReference type="OrthoDB" id="194358at2759"/>
<feature type="domain" description="Nephrocystin 3-like N-terminal" evidence="5">
    <location>
        <begin position="86"/>
        <end position="251"/>
    </location>
</feature>
<gene>
    <name evidence="6" type="ORF">C7212DRAFT_280259</name>
</gene>
<comment type="caution">
    <text evidence="6">The sequence shown here is derived from an EMBL/GenBank/DDBJ whole genome shotgun (WGS) entry which is preliminary data.</text>
</comment>
<evidence type="ECO:0000256" key="2">
    <source>
        <dbReference type="PROSITE-ProRule" id="PRU00023"/>
    </source>
</evidence>
<feature type="region of interest" description="Disordered" evidence="3">
    <location>
        <begin position="1"/>
        <end position="58"/>
    </location>
</feature>
<dbReference type="PANTHER" id="PTHR10039">
    <property type="entry name" value="AMELOGENIN"/>
    <property type="match status" value="1"/>
</dbReference>
<dbReference type="SUPFAM" id="SSF52540">
    <property type="entry name" value="P-loop containing nucleoside triphosphate hydrolases"/>
    <property type="match status" value="1"/>
</dbReference>
<dbReference type="EMBL" id="PYWC01000039">
    <property type="protein sequence ID" value="PWW76064.1"/>
    <property type="molecule type" value="Genomic_DNA"/>
</dbReference>
<dbReference type="SUPFAM" id="SSF48403">
    <property type="entry name" value="Ankyrin repeat"/>
    <property type="match status" value="1"/>
</dbReference>
<reference evidence="6 7" key="1">
    <citation type="submission" date="2018-03" db="EMBL/GenBank/DDBJ databases">
        <title>Genomes of Pezizomycetes fungi and the evolution of truffles.</title>
        <authorList>
            <person name="Murat C."/>
            <person name="Payen T."/>
            <person name="Noel B."/>
            <person name="Kuo A."/>
            <person name="Martin F.M."/>
        </authorList>
    </citation>
    <scope>NUCLEOTIDE SEQUENCE [LARGE SCALE GENOMIC DNA]</scope>
    <source>
        <strain evidence="6">091103-1</strain>
    </source>
</reference>
<dbReference type="PANTHER" id="PTHR10039:SF14">
    <property type="entry name" value="NACHT DOMAIN-CONTAINING PROTEIN"/>
    <property type="match status" value="1"/>
</dbReference>
<dbReference type="InterPro" id="IPR056884">
    <property type="entry name" value="NPHP3-like_N"/>
</dbReference>
<dbReference type="Gene3D" id="1.25.40.20">
    <property type="entry name" value="Ankyrin repeat-containing domain"/>
    <property type="match status" value="1"/>
</dbReference>
<evidence type="ECO:0000313" key="6">
    <source>
        <dbReference type="EMBL" id="PWW76064.1"/>
    </source>
</evidence>
<keyword evidence="7" id="KW-1185">Reference proteome</keyword>
<evidence type="ECO:0000256" key="1">
    <source>
        <dbReference type="ARBA" id="ARBA00022737"/>
    </source>
</evidence>